<dbReference type="InterPro" id="IPR036962">
    <property type="entry name" value="Glyco_hydro_3_N_sf"/>
</dbReference>
<protein>
    <submittedName>
        <fullName evidence="7">Beta-glucosidase</fullName>
    </submittedName>
    <submittedName>
        <fullName evidence="6">Glycosyl hydrolase</fullName>
    </submittedName>
</protein>
<dbReference type="Gene3D" id="2.60.40.10">
    <property type="entry name" value="Immunoglobulins"/>
    <property type="match status" value="1"/>
</dbReference>
<keyword evidence="2 4" id="KW-0378">Hydrolase</keyword>
<dbReference type="Gene3D" id="3.20.20.300">
    <property type="entry name" value="Glycoside hydrolase, family 3, N-terminal domain"/>
    <property type="match status" value="1"/>
</dbReference>
<dbReference type="AlphaFoldDB" id="A0A4R3JSK7"/>
<dbReference type="PROSITE" id="PS00775">
    <property type="entry name" value="GLYCOSYL_HYDROL_F3"/>
    <property type="match status" value="1"/>
</dbReference>
<dbReference type="GO" id="GO:0008422">
    <property type="term" value="F:beta-glucosidase activity"/>
    <property type="evidence" value="ECO:0007669"/>
    <property type="project" value="UniProtKB-ARBA"/>
</dbReference>
<dbReference type="InterPro" id="IPR050288">
    <property type="entry name" value="Cellulose_deg_GH3"/>
</dbReference>
<dbReference type="InterPro" id="IPR026891">
    <property type="entry name" value="Fn3-like"/>
</dbReference>
<name>A0A4R3JSK7_9FIRM</name>
<dbReference type="SMART" id="SM01217">
    <property type="entry name" value="Fn3_like"/>
    <property type="match status" value="1"/>
</dbReference>
<sequence>MNVKELVAKMTLEEKAGLCSGQDFWHTKAVERLQIPAMMVSDGPHGLRKQDESGDHLGINESIKAVCFPAGCATAASFDRELLYKVGETLGKECQAEGVGVILGPAVNIKRSPLCGRNFEYFSEDPYLASEIAASQIKGVQSKNVGTSIKHFLANNQEHRRMTSSSEIDERTLREIYLGAFEGAVTQAKPWTVMCSYNKINGTYAAENKTYLTEVLRNEWGFDGFVVSDWGAVNDRVPDLEAGLDLEMPTSFGLNDKKIVEAVKTGTLAEEVLDQAVERILNIVYRFEENRDATAVFDREADHALARKVASECIVLLKNDGILPFAEERRAAFIGAFAEKPRYQGGGSSHINASQTESALEMAAGYPVVYAKGYDTKEDQVDEELVAEAVRAAKEAEVAVIFAGLPDAFESEGYDRQHMRLPECQNYLIREICKVNENVVVVLHNGSPVEMPWADQVKGILEVYLGGQAVGGATVDVLYGKVNPSGHLAETFPLKLQDNPSYLYYVGEGNKVEYREGVFVGYRYYDTKEMDVLFPFGHGLSYTTFAYSNMKLDKTEMNDTETLTVQVDVTNTGDRFGKEVVQLYVMPPKGNVIRPVKELKGFEKIGLHPGETKTVTFTLGKRAFAYYDTDLHAWNVESGSYRIALGQSSRNILANQEVQVHSTTQKRPELTMDTMFGDIMTIPGAKEVMAEAMGAISVFDGMQGDSLGEGTGDMMEAMMRYMPLRGLTAFGGGKLTFAEVEKLLEKLRRL</sequence>
<proteinExistence type="inferred from homology"/>
<dbReference type="Pfam" id="PF00933">
    <property type="entry name" value="Glyco_hydro_3"/>
    <property type="match status" value="1"/>
</dbReference>
<dbReference type="Pfam" id="PF14310">
    <property type="entry name" value="Fn3-like"/>
    <property type="match status" value="1"/>
</dbReference>
<dbReference type="Proteomes" id="UP000702954">
    <property type="component" value="Unassembled WGS sequence"/>
</dbReference>
<keyword evidence="9" id="KW-1185">Reference proteome</keyword>
<reference evidence="6 9" key="1">
    <citation type="journal article" date="2018" name="Int. J. Syst. Evol. Microbiol.">
        <title>Draft Genome Sequence of Faecalimonas umbilicata JCM 30896T, an Acetate-Producing Bacterium Isolated from Human Feces.</title>
        <authorList>
            <person name="Sakamoto M."/>
            <person name="Ikeyama N."/>
            <person name="Yuki M."/>
            <person name="Ohkuma M."/>
        </authorList>
    </citation>
    <scope>NUCLEOTIDE SEQUENCE [LARGE SCALE GENOMIC DNA]</scope>
    <source>
        <strain evidence="6 9">EGH7</strain>
    </source>
</reference>
<evidence type="ECO:0000313" key="8">
    <source>
        <dbReference type="Proteomes" id="UP000294613"/>
    </source>
</evidence>
<dbReference type="InterPro" id="IPR036881">
    <property type="entry name" value="Glyco_hydro_3_C_sf"/>
</dbReference>
<dbReference type="Gene3D" id="3.40.50.1700">
    <property type="entry name" value="Glycoside hydrolase family 3 C-terminal domain"/>
    <property type="match status" value="1"/>
</dbReference>
<comment type="similarity">
    <text evidence="1 4">Belongs to the glycosyl hydrolase 3 family.</text>
</comment>
<dbReference type="SUPFAM" id="SSF52279">
    <property type="entry name" value="Beta-D-glucan exohydrolase, C-terminal domain"/>
    <property type="match status" value="1"/>
</dbReference>
<evidence type="ECO:0000256" key="2">
    <source>
        <dbReference type="ARBA" id="ARBA00022801"/>
    </source>
</evidence>
<dbReference type="EMBL" id="BHEO01000002">
    <property type="protein sequence ID" value="GBU03544.1"/>
    <property type="molecule type" value="Genomic_DNA"/>
</dbReference>
<dbReference type="PANTHER" id="PTHR42715">
    <property type="entry name" value="BETA-GLUCOSIDASE"/>
    <property type="match status" value="1"/>
</dbReference>
<evidence type="ECO:0000313" key="9">
    <source>
        <dbReference type="Proteomes" id="UP000702954"/>
    </source>
</evidence>
<evidence type="ECO:0000313" key="7">
    <source>
        <dbReference type="EMBL" id="TCS69048.1"/>
    </source>
</evidence>
<keyword evidence="3" id="KW-0119">Carbohydrate metabolism</keyword>
<dbReference type="PRINTS" id="PR00133">
    <property type="entry name" value="GLHYDRLASE3"/>
</dbReference>
<feature type="domain" description="Fibronectin type III-like" evidence="5">
    <location>
        <begin position="579"/>
        <end position="649"/>
    </location>
</feature>
<dbReference type="EMBL" id="SLZV01000005">
    <property type="protein sequence ID" value="TCS69048.1"/>
    <property type="molecule type" value="Genomic_DNA"/>
</dbReference>
<evidence type="ECO:0000259" key="5">
    <source>
        <dbReference type="SMART" id="SM01217"/>
    </source>
</evidence>
<evidence type="ECO:0000313" key="6">
    <source>
        <dbReference type="EMBL" id="GBU03544.1"/>
    </source>
</evidence>
<keyword evidence="4" id="KW-0326">Glycosidase</keyword>
<evidence type="ECO:0000256" key="3">
    <source>
        <dbReference type="ARBA" id="ARBA00023277"/>
    </source>
</evidence>
<reference evidence="7 8" key="2">
    <citation type="submission" date="2019-03" db="EMBL/GenBank/DDBJ databases">
        <title>Genomic Encyclopedia of Type Strains, Phase IV (KMG-IV): sequencing the most valuable type-strain genomes for metagenomic binning, comparative biology and taxonomic classification.</title>
        <authorList>
            <person name="Goeker M."/>
        </authorList>
    </citation>
    <scope>NUCLEOTIDE SEQUENCE [LARGE SCALE GENOMIC DNA]</scope>
    <source>
        <strain evidence="7 8">DSM 103426</strain>
    </source>
</reference>
<dbReference type="RefSeq" id="WP_116440912.1">
    <property type="nucleotide sequence ID" value="NZ_BHEO01000002.1"/>
</dbReference>
<dbReference type="InterPro" id="IPR019800">
    <property type="entry name" value="Glyco_hydro_3_AS"/>
</dbReference>
<dbReference type="SUPFAM" id="SSF51445">
    <property type="entry name" value="(Trans)glycosidases"/>
    <property type="match status" value="1"/>
</dbReference>
<dbReference type="Pfam" id="PF01915">
    <property type="entry name" value="Glyco_hydro_3_C"/>
    <property type="match status" value="1"/>
</dbReference>
<comment type="caution">
    <text evidence="7">The sequence shown here is derived from an EMBL/GenBank/DDBJ whole genome shotgun (WGS) entry which is preliminary data.</text>
</comment>
<organism evidence="7 8">
    <name type="scientific">Faecalimonas umbilicata</name>
    <dbReference type="NCBI Taxonomy" id="1912855"/>
    <lineage>
        <taxon>Bacteria</taxon>
        <taxon>Bacillati</taxon>
        <taxon>Bacillota</taxon>
        <taxon>Clostridia</taxon>
        <taxon>Lachnospirales</taxon>
        <taxon>Lachnospiraceae</taxon>
        <taxon>Faecalimonas</taxon>
    </lineage>
</organism>
<dbReference type="InterPro" id="IPR002772">
    <property type="entry name" value="Glyco_hydro_3_C"/>
</dbReference>
<evidence type="ECO:0000256" key="4">
    <source>
        <dbReference type="RuleBase" id="RU361161"/>
    </source>
</evidence>
<dbReference type="InterPro" id="IPR001764">
    <property type="entry name" value="Glyco_hydro_3_N"/>
</dbReference>
<dbReference type="GO" id="GO:0005975">
    <property type="term" value="P:carbohydrate metabolic process"/>
    <property type="evidence" value="ECO:0007669"/>
    <property type="project" value="InterPro"/>
</dbReference>
<dbReference type="InterPro" id="IPR017853">
    <property type="entry name" value="GH"/>
</dbReference>
<dbReference type="InterPro" id="IPR013783">
    <property type="entry name" value="Ig-like_fold"/>
</dbReference>
<dbReference type="Proteomes" id="UP000294613">
    <property type="component" value="Unassembled WGS sequence"/>
</dbReference>
<dbReference type="PANTHER" id="PTHR42715:SF10">
    <property type="entry name" value="BETA-GLUCOSIDASE"/>
    <property type="match status" value="1"/>
</dbReference>
<accession>A0A4R3JSK7</accession>
<gene>
    <name evidence="7" type="ORF">EDD74_10532</name>
    <name evidence="6" type="ORF">FAEUMB_00850</name>
</gene>
<evidence type="ECO:0000256" key="1">
    <source>
        <dbReference type="ARBA" id="ARBA00005336"/>
    </source>
</evidence>
<dbReference type="FunFam" id="2.60.40.10:FF:000495">
    <property type="entry name" value="Periplasmic beta-glucosidase"/>
    <property type="match status" value="1"/>
</dbReference>